<proteinExistence type="predicted"/>
<accession>A0A3N4K613</accession>
<organism evidence="1 2">
    <name type="scientific">Choiromyces venosus 120613-1</name>
    <dbReference type="NCBI Taxonomy" id="1336337"/>
    <lineage>
        <taxon>Eukaryota</taxon>
        <taxon>Fungi</taxon>
        <taxon>Dikarya</taxon>
        <taxon>Ascomycota</taxon>
        <taxon>Pezizomycotina</taxon>
        <taxon>Pezizomycetes</taxon>
        <taxon>Pezizales</taxon>
        <taxon>Tuberaceae</taxon>
        <taxon>Choiromyces</taxon>
    </lineage>
</organism>
<evidence type="ECO:0000313" key="2">
    <source>
        <dbReference type="Proteomes" id="UP000276215"/>
    </source>
</evidence>
<dbReference type="PANTHER" id="PTHR35871:SF1">
    <property type="entry name" value="CXC1-LIKE CYSTEINE CLUSTER ASSOCIATED WITH KDZ TRANSPOSASES DOMAIN-CONTAINING PROTEIN"/>
    <property type="match status" value="1"/>
</dbReference>
<dbReference type="EMBL" id="ML120351">
    <property type="protein sequence ID" value="RPB05987.1"/>
    <property type="molecule type" value="Genomic_DNA"/>
</dbReference>
<dbReference type="Proteomes" id="UP000276215">
    <property type="component" value="Unassembled WGS sequence"/>
</dbReference>
<dbReference type="AlphaFoldDB" id="A0A3N4K613"/>
<sequence>MPLRKKEPGVGIMVSCFITATQPLRVPESYSEFYLQWHNLSRNALESIEFGGDCWWNMEKMINQIIIQAITIFNLSFPGCQCLFLFDNLKIHDSLPDDALLTYHMNQIQGVEYQLCEVLGLQITLEIATIYERKLKGLQVIVQEHGLWQNSLHLRCGNSQKSCKLDTPGGCCTHSLLSIQEDFLAQKSRLEEVIKEAGHLAILYPKFHCELN</sequence>
<keyword evidence="2" id="KW-1185">Reference proteome</keyword>
<dbReference type="PANTHER" id="PTHR35871">
    <property type="entry name" value="EXPRESSED PROTEIN"/>
    <property type="match status" value="1"/>
</dbReference>
<evidence type="ECO:0000313" key="1">
    <source>
        <dbReference type="EMBL" id="RPB05987.1"/>
    </source>
</evidence>
<dbReference type="STRING" id="1336337.A0A3N4K613"/>
<dbReference type="OrthoDB" id="5401962at2759"/>
<name>A0A3N4K613_9PEZI</name>
<gene>
    <name evidence="1" type="ORF">L873DRAFT_1850251</name>
</gene>
<protein>
    <recommendedName>
        <fullName evidence="3">DDE-1 domain-containing protein</fullName>
    </recommendedName>
</protein>
<reference evidence="1 2" key="1">
    <citation type="journal article" date="2018" name="Nat. Ecol. Evol.">
        <title>Pezizomycetes genomes reveal the molecular basis of ectomycorrhizal truffle lifestyle.</title>
        <authorList>
            <person name="Murat C."/>
            <person name="Payen T."/>
            <person name="Noel B."/>
            <person name="Kuo A."/>
            <person name="Morin E."/>
            <person name="Chen J."/>
            <person name="Kohler A."/>
            <person name="Krizsan K."/>
            <person name="Balestrini R."/>
            <person name="Da Silva C."/>
            <person name="Montanini B."/>
            <person name="Hainaut M."/>
            <person name="Levati E."/>
            <person name="Barry K.W."/>
            <person name="Belfiori B."/>
            <person name="Cichocki N."/>
            <person name="Clum A."/>
            <person name="Dockter R.B."/>
            <person name="Fauchery L."/>
            <person name="Guy J."/>
            <person name="Iotti M."/>
            <person name="Le Tacon F."/>
            <person name="Lindquist E.A."/>
            <person name="Lipzen A."/>
            <person name="Malagnac F."/>
            <person name="Mello A."/>
            <person name="Molinier V."/>
            <person name="Miyauchi S."/>
            <person name="Poulain J."/>
            <person name="Riccioni C."/>
            <person name="Rubini A."/>
            <person name="Sitrit Y."/>
            <person name="Splivallo R."/>
            <person name="Traeger S."/>
            <person name="Wang M."/>
            <person name="Zifcakova L."/>
            <person name="Wipf D."/>
            <person name="Zambonelli A."/>
            <person name="Paolocci F."/>
            <person name="Nowrousian M."/>
            <person name="Ottonello S."/>
            <person name="Baldrian P."/>
            <person name="Spatafora J.W."/>
            <person name="Henrissat B."/>
            <person name="Nagy L.G."/>
            <person name="Aury J.M."/>
            <person name="Wincker P."/>
            <person name="Grigoriev I.V."/>
            <person name="Bonfante P."/>
            <person name="Martin F.M."/>
        </authorList>
    </citation>
    <scope>NUCLEOTIDE SEQUENCE [LARGE SCALE GENOMIC DNA]</scope>
    <source>
        <strain evidence="1 2">120613-1</strain>
    </source>
</reference>
<evidence type="ECO:0008006" key="3">
    <source>
        <dbReference type="Google" id="ProtNLM"/>
    </source>
</evidence>